<dbReference type="EMBL" id="CP023671">
    <property type="protein sequence ID" value="AYE34422.1"/>
    <property type="molecule type" value="Genomic_DNA"/>
</dbReference>
<evidence type="ECO:0000313" key="4">
    <source>
        <dbReference type="Proteomes" id="UP000280586"/>
    </source>
</evidence>
<keyword evidence="5" id="KW-1185">Reference proteome</keyword>
<feature type="transmembrane region" description="Helical" evidence="1">
    <location>
        <begin position="56"/>
        <end position="75"/>
    </location>
</feature>
<dbReference type="Proteomes" id="UP001055437">
    <property type="component" value="Chromosome"/>
</dbReference>
<evidence type="ECO:0000313" key="2">
    <source>
        <dbReference type="EMBL" id="AYE34422.1"/>
    </source>
</evidence>
<keyword evidence="1" id="KW-0472">Membrane</keyword>
<evidence type="ECO:0000313" key="3">
    <source>
        <dbReference type="EMBL" id="USS01018.1"/>
    </source>
</evidence>
<proteinExistence type="predicted"/>
<accession>A0A9N7PKT0</accession>
<evidence type="ECO:0000256" key="1">
    <source>
        <dbReference type="SAM" id="Phobius"/>
    </source>
</evidence>
<reference evidence="2 4" key="1">
    <citation type="submission" date="2017-09" db="EMBL/GenBank/DDBJ databases">
        <authorList>
            <person name="Thomas P."/>
            <person name="Seyboldt C."/>
        </authorList>
    </citation>
    <scope>NUCLEOTIDE SEQUENCE [LARGE SCALE GENOMIC DNA]</scope>
    <source>
        <strain evidence="2 4">DSM 7534</strain>
    </source>
</reference>
<organism evidence="2 4">
    <name type="scientific">Clostridium septicum</name>
    <dbReference type="NCBI Taxonomy" id="1504"/>
    <lineage>
        <taxon>Bacteria</taxon>
        <taxon>Bacillati</taxon>
        <taxon>Bacillota</taxon>
        <taxon>Clostridia</taxon>
        <taxon>Eubacteriales</taxon>
        <taxon>Clostridiaceae</taxon>
        <taxon>Clostridium</taxon>
    </lineage>
</organism>
<evidence type="ECO:0000313" key="5">
    <source>
        <dbReference type="Proteomes" id="UP001055437"/>
    </source>
</evidence>
<dbReference type="Pfam" id="PF13630">
    <property type="entry name" value="SdpI"/>
    <property type="match status" value="1"/>
</dbReference>
<keyword evidence="1" id="KW-1133">Transmembrane helix</keyword>
<keyword evidence="1" id="KW-0812">Transmembrane</keyword>
<dbReference type="Proteomes" id="UP000280586">
    <property type="component" value="Chromosome"/>
</dbReference>
<reference evidence="3" key="2">
    <citation type="submission" date="2022-06" db="EMBL/GenBank/DDBJ databases">
        <authorList>
            <person name="Holder M.E."/>
            <person name="Ajami N.J."/>
            <person name="Petrosino J.F."/>
        </authorList>
    </citation>
    <scope>NUCLEOTIDE SEQUENCE</scope>
    <source>
        <strain evidence="3">RMA 8861</strain>
    </source>
</reference>
<feature type="transmembrane region" description="Helical" evidence="1">
    <location>
        <begin position="6"/>
        <end position="24"/>
    </location>
</feature>
<dbReference type="EMBL" id="CP099799">
    <property type="protein sequence ID" value="USS01018.1"/>
    <property type="molecule type" value="Genomic_DNA"/>
</dbReference>
<dbReference type="InterPro" id="IPR025962">
    <property type="entry name" value="SdpI/YhfL"/>
</dbReference>
<protein>
    <submittedName>
        <fullName evidence="3">SdpI family protein</fullName>
    </submittedName>
</protein>
<feature type="transmembrane region" description="Helical" evidence="1">
    <location>
        <begin position="81"/>
        <end position="102"/>
    </location>
</feature>
<sequence>MNLWIALLIIEIIPILMWIVGGVCENKALNFKNQGIGYRSKFSGKNKYTWEYANKMVAKVAGGVGTLLFIINAIIIMMFGLATLIILLAINLLCGFLAILIVEKSLKKKFDSSGKIKNN</sequence>
<name>A0A9N7PKT0_CLOSE</name>
<dbReference type="RefSeq" id="WP_066674734.1">
    <property type="nucleotide sequence ID" value="NZ_CABMIZ010000006.1"/>
</dbReference>
<dbReference type="GeneID" id="303560668"/>
<dbReference type="AlphaFoldDB" id="A0A9N7PKT0"/>
<dbReference type="KEGG" id="csep:CP523_08275"/>
<gene>
    <name evidence="2" type="ORF">CP523_08275</name>
    <name evidence="3" type="ORF">NH397_00610</name>
</gene>
<dbReference type="OrthoDB" id="1912576at2"/>